<evidence type="ECO:0000313" key="8">
    <source>
        <dbReference type="EMBL" id="CAK7227120.1"/>
    </source>
</evidence>
<protein>
    <submittedName>
        <fullName evidence="8">Uncharacterized protein</fullName>
    </submittedName>
</protein>
<organism evidence="8 9">
    <name type="scientific">Sporothrix curviconia</name>
    <dbReference type="NCBI Taxonomy" id="1260050"/>
    <lineage>
        <taxon>Eukaryota</taxon>
        <taxon>Fungi</taxon>
        <taxon>Dikarya</taxon>
        <taxon>Ascomycota</taxon>
        <taxon>Pezizomycotina</taxon>
        <taxon>Sordariomycetes</taxon>
        <taxon>Sordariomycetidae</taxon>
        <taxon>Ophiostomatales</taxon>
        <taxon>Ophiostomataceae</taxon>
        <taxon>Sporothrix</taxon>
    </lineage>
</organism>
<proteinExistence type="predicted"/>
<evidence type="ECO:0000313" key="9">
    <source>
        <dbReference type="Proteomes" id="UP001642405"/>
    </source>
</evidence>
<sequence>MRLKWEHGRVKRSTPASSSASSSSSSSTLSKPATVPAPHPGHKTHPLSRIQPNASLNSPSSALTALAARPILDPPLPVLPGHRNGMDVFLLQHYFFTVSSLLSSTPDRSVNTYVSTILPLMLEHECLLNTVLALSAVHLGSRFPGSFSVYGEKLKGDGMRGLIQRLDQCREQQQWDDGVLATIIMFGLLEVFDANASLWSRHLQGAGSLLAAHLERAAATTTTTTTTTTTPSALVTLCGNLTSPTWRKLLDIYAYHEVLAAISLRRAPRLPSSFLSAARKPPESQLSSQWPEDEGGAGHGEGQWSAFAGQPLKQSVFLSAVDSLLSLVAELARIRSSCPAPSESEEARRHTAVVAHRLRLWRCPAGVGYSDETCNTAEAMRQAGLLFYHLAFAGMELRADVQLEARVEEARFESEQAVRTIIACLGAISPAHSVVASHIWPLYMAGVAASDEGQRMFIRNRLDDMARVRGMKSIVQVRETLGQVWAGRGTAVTEMAIGDSLGDDLGGLVLF</sequence>
<keyword evidence="3" id="KW-0805">Transcription regulation</keyword>
<feature type="compositionally biased region" description="Low complexity" evidence="7">
    <location>
        <begin position="13"/>
        <end position="34"/>
    </location>
</feature>
<evidence type="ECO:0000256" key="6">
    <source>
        <dbReference type="ARBA" id="ARBA00023242"/>
    </source>
</evidence>
<evidence type="ECO:0000256" key="5">
    <source>
        <dbReference type="ARBA" id="ARBA00023163"/>
    </source>
</evidence>
<accession>A0ABP0C7J0</accession>
<dbReference type="Pfam" id="PF11951">
    <property type="entry name" value="Fungal_trans_2"/>
    <property type="match status" value="1"/>
</dbReference>
<keyword evidence="5" id="KW-0804">Transcription</keyword>
<feature type="region of interest" description="Disordered" evidence="7">
    <location>
        <begin position="278"/>
        <end position="304"/>
    </location>
</feature>
<dbReference type="PANTHER" id="PTHR37534:SF46">
    <property type="entry name" value="ZN(II)2CYS6 TRANSCRIPTION FACTOR (EUROFUNG)"/>
    <property type="match status" value="1"/>
</dbReference>
<dbReference type="Proteomes" id="UP001642405">
    <property type="component" value="Unassembled WGS sequence"/>
</dbReference>
<dbReference type="EMBL" id="CAWUHB010000038">
    <property type="protein sequence ID" value="CAK7227120.1"/>
    <property type="molecule type" value="Genomic_DNA"/>
</dbReference>
<evidence type="ECO:0000256" key="2">
    <source>
        <dbReference type="ARBA" id="ARBA00022833"/>
    </source>
</evidence>
<name>A0ABP0C7J0_9PEZI</name>
<dbReference type="InterPro" id="IPR021858">
    <property type="entry name" value="Fun_TF"/>
</dbReference>
<evidence type="ECO:0000256" key="3">
    <source>
        <dbReference type="ARBA" id="ARBA00023015"/>
    </source>
</evidence>
<keyword evidence="6" id="KW-0539">Nucleus</keyword>
<evidence type="ECO:0000256" key="4">
    <source>
        <dbReference type="ARBA" id="ARBA00023125"/>
    </source>
</evidence>
<comment type="subcellular location">
    <subcellularLocation>
        <location evidence="1">Nucleus</location>
    </subcellularLocation>
</comment>
<feature type="region of interest" description="Disordered" evidence="7">
    <location>
        <begin position="1"/>
        <end position="54"/>
    </location>
</feature>
<keyword evidence="4" id="KW-0238">DNA-binding</keyword>
<dbReference type="PANTHER" id="PTHR37534">
    <property type="entry name" value="TRANSCRIPTIONAL ACTIVATOR PROTEIN UGA3"/>
    <property type="match status" value="1"/>
</dbReference>
<keyword evidence="2" id="KW-0862">Zinc</keyword>
<gene>
    <name evidence="8" type="ORF">SCUCBS95973_006435</name>
</gene>
<reference evidence="8 9" key="1">
    <citation type="submission" date="2024-01" db="EMBL/GenBank/DDBJ databases">
        <authorList>
            <person name="Allen C."/>
            <person name="Tagirdzhanova G."/>
        </authorList>
    </citation>
    <scope>NUCLEOTIDE SEQUENCE [LARGE SCALE GENOMIC DNA]</scope>
</reference>
<evidence type="ECO:0000256" key="7">
    <source>
        <dbReference type="SAM" id="MobiDB-lite"/>
    </source>
</evidence>
<evidence type="ECO:0000256" key="1">
    <source>
        <dbReference type="ARBA" id="ARBA00004123"/>
    </source>
</evidence>
<keyword evidence="9" id="KW-1185">Reference proteome</keyword>
<comment type="caution">
    <text evidence="8">The sequence shown here is derived from an EMBL/GenBank/DDBJ whole genome shotgun (WGS) entry which is preliminary data.</text>
</comment>